<evidence type="ECO:0000313" key="3">
    <source>
        <dbReference type="Proteomes" id="UP001054837"/>
    </source>
</evidence>
<proteinExistence type="predicted"/>
<feature type="region of interest" description="Disordered" evidence="1">
    <location>
        <begin position="1"/>
        <end position="55"/>
    </location>
</feature>
<organism evidence="2 3">
    <name type="scientific">Caerostris darwini</name>
    <dbReference type="NCBI Taxonomy" id="1538125"/>
    <lineage>
        <taxon>Eukaryota</taxon>
        <taxon>Metazoa</taxon>
        <taxon>Ecdysozoa</taxon>
        <taxon>Arthropoda</taxon>
        <taxon>Chelicerata</taxon>
        <taxon>Arachnida</taxon>
        <taxon>Araneae</taxon>
        <taxon>Araneomorphae</taxon>
        <taxon>Entelegynae</taxon>
        <taxon>Araneoidea</taxon>
        <taxon>Araneidae</taxon>
        <taxon>Caerostris</taxon>
    </lineage>
</organism>
<reference evidence="2 3" key="1">
    <citation type="submission" date="2021-06" db="EMBL/GenBank/DDBJ databases">
        <title>Caerostris darwini draft genome.</title>
        <authorList>
            <person name="Kono N."/>
            <person name="Arakawa K."/>
        </authorList>
    </citation>
    <scope>NUCLEOTIDE SEQUENCE [LARGE SCALE GENOMIC DNA]</scope>
</reference>
<comment type="caution">
    <text evidence="2">The sequence shown here is derived from an EMBL/GenBank/DDBJ whole genome shotgun (WGS) entry which is preliminary data.</text>
</comment>
<dbReference type="Proteomes" id="UP001054837">
    <property type="component" value="Unassembled WGS sequence"/>
</dbReference>
<evidence type="ECO:0000256" key="1">
    <source>
        <dbReference type="SAM" id="MobiDB-lite"/>
    </source>
</evidence>
<evidence type="ECO:0000313" key="2">
    <source>
        <dbReference type="EMBL" id="GIY02085.1"/>
    </source>
</evidence>
<protein>
    <submittedName>
        <fullName evidence="2">Uncharacterized protein</fullName>
    </submittedName>
</protein>
<gene>
    <name evidence="2" type="ORF">CDAR_229671</name>
</gene>
<name>A0AAV4PY89_9ARAC</name>
<keyword evidence="3" id="KW-1185">Reference proteome</keyword>
<dbReference type="EMBL" id="BPLQ01003643">
    <property type="protein sequence ID" value="GIY02085.1"/>
    <property type="molecule type" value="Genomic_DNA"/>
</dbReference>
<sequence>MTYLPPVDSPQSRVLSTAPDPGTPGSQTQPGSGFSGAEKITGDPQKSEASNPRRRRLRFESLADKRPFHQALESVICEAWQHIPSDIRDNSLKGIPPTYTP</sequence>
<dbReference type="AlphaFoldDB" id="A0AAV4PY89"/>
<accession>A0AAV4PY89</accession>